<gene>
    <name evidence="1" type="ORF">HMPREF1541_03077</name>
</gene>
<dbReference type="AlphaFoldDB" id="W2RXG2"/>
<reference evidence="1 2" key="1">
    <citation type="submission" date="2013-03" db="EMBL/GenBank/DDBJ databases">
        <title>The Genome Sequence of Phialophora europaea CBS 101466.</title>
        <authorList>
            <consortium name="The Broad Institute Genomics Platform"/>
            <person name="Cuomo C."/>
            <person name="de Hoog S."/>
            <person name="Gorbushina A."/>
            <person name="Walker B."/>
            <person name="Young S.K."/>
            <person name="Zeng Q."/>
            <person name="Gargeya S."/>
            <person name="Fitzgerald M."/>
            <person name="Haas B."/>
            <person name="Abouelleil A."/>
            <person name="Allen A.W."/>
            <person name="Alvarado L."/>
            <person name="Arachchi H.M."/>
            <person name="Berlin A.M."/>
            <person name="Chapman S.B."/>
            <person name="Gainer-Dewar J."/>
            <person name="Goldberg J."/>
            <person name="Griggs A."/>
            <person name="Gujja S."/>
            <person name="Hansen M."/>
            <person name="Howarth C."/>
            <person name="Imamovic A."/>
            <person name="Ireland A."/>
            <person name="Larimer J."/>
            <person name="McCowan C."/>
            <person name="Murphy C."/>
            <person name="Pearson M."/>
            <person name="Poon T.W."/>
            <person name="Priest M."/>
            <person name="Roberts A."/>
            <person name="Saif S."/>
            <person name="Shea T."/>
            <person name="Sisk P."/>
            <person name="Sykes S."/>
            <person name="Wortman J."/>
            <person name="Nusbaum C."/>
            <person name="Birren B."/>
        </authorList>
    </citation>
    <scope>NUCLEOTIDE SEQUENCE [LARGE SCALE GENOMIC DNA]</scope>
    <source>
        <strain evidence="1 2">CBS 101466</strain>
    </source>
</reference>
<sequence>MAPPYHTSQPRPPSDSTWPVDYPYECVNTWTHPSNQTLSIVQGTQGRVVSLSKSGYLTVTRPYLQSQQPAHVPASHVLVGVTRKYGDVYIDVPEFYSRFGSEVGGMHGQLDRAVAEWLERLHINRYEMHWLPIWFQSRTSVANSRRQLVQDILRGIPDATKDILNMPDFTVQDVATYLPSATDMTTPGVYTRIYLDYDGQPNRLASQYVGKSINPSKRHTEHEYSTEPFTTSNHYKRAVGAKKRYMRLLWQPKPAPGSVDYTKSEIDHLMAIVEQLFVDLFECYCEEVYSYQPHESHNSSANLKEQEDKLARYMQDKTMAHALTVSAQSSFVVSNWPGASSRTSYGAEGGCNWVSPLTEINHADKMVWTLQSFASNNLDVFRRSATRITSAETPGSIGDQNARNLTFHVVSAPNHGPGQPRPKFSPTIAKNLGLRSGQWIFPCIEMTKDGSPHHRNWAHLPTIGPWKDWDRARSWALKIEWQEPATSSNASPPWKHAYIRSQKPMDLRKVCVNKPDAAGSHQAYAQGIAIYRMLRQIKLEPEYCPNWMIDYGIAHIKQQYLDFLSQTIRIRNLLANARSAEFMAGRLDPFQMSQAYIAQGLTSYVPFGAFNGQVKNRVPQRACDSCYLLNVAGRWKDESTNVRATLIFINFDSN</sequence>
<dbReference type="GeneID" id="19970416"/>
<dbReference type="STRING" id="1220924.W2RXG2"/>
<name>W2RXG2_CYPE1</name>
<protein>
    <submittedName>
        <fullName evidence="1">Uncharacterized protein</fullName>
    </submittedName>
</protein>
<dbReference type="InParanoid" id="W2RXG2"/>
<dbReference type="OrthoDB" id="4160868at2759"/>
<proteinExistence type="predicted"/>
<accession>W2RXG2</accession>
<dbReference type="Proteomes" id="UP000030752">
    <property type="component" value="Unassembled WGS sequence"/>
</dbReference>
<dbReference type="RefSeq" id="XP_008715651.1">
    <property type="nucleotide sequence ID" value="XM_008717429.1"/>
</dbReference>
<dbReference type="VEuPathDB" id="FungiDB:HMPREF1541_03077"/>
<dbReference type="EMBL" id="KB822719">
    <property type="protein sequence ID" value="ETN41142.1"/>
    <property type="molecule type" value="Genomic_DNA"/>
</dbReference>
<dbReference type="eggNOG" id="ENOG502RM5I">
    <property type="taxonomic scope" value="Eukaryota"/>
</dbReference>
<keyword evidence="2" id="KW-1185">Reference proteome</keyword>
<evidence type="ECO:0000313" key="2">
    <source>
        <dbReference type="Proteomes" id="UP000030752"/>
    </source>
</evidence>
<dbReference type="HOGENOM" id="CLU_430848_0_0_1"/>
<organism evidence="1 2">
    <name type="scientific">Cyphellophora europaea (strain CBS 101466)</name>
    <name type="common">Phialophora europaea</name>
    <dbReference type="NCBI Taxonomy" id="1220924"/>
    <lineage>
        <taxon>Eukaryota</taxon>
        <taxon>Fungi</taxon>
        <taxon>Dikarya</taxon>
        <taxon>Ascomycota</taxon>
        <taxon>Pezizomycotina</taxon>
        <taxon>Eurotiomycetes</taxon>
        <taxon>Chaetothyriomycetidae</taxon>
        <taxon>Chaetothyriales</taxon>
        <taxon>Cyphellophoraceae</taxon>
        <taxon>Cyphellophora</taxon>
    </lineage>
</organism>
<evidence type="ECO:0000313" key="1">
    <source>
        <dbReference type="EMBL" id="ETN41142.1"/>
    </source>
</evidence>